<dbReference type="SMART" id="SM00369">
    <property type="entry name" value="LRR_TYP"/>
    <property type="match status" value="5"/>
</dbReference>
<evidence type="ECO:0000313" key="10">
    <source>
        <dbReference type="EMBL" id="OTG07673.1"/>
    </source>
</evidence>
<evidence type="ECO:0000256" key="1">
    <source>
        <dbReference type="ARBA" id="ARBA00008894"/>
    </source>
</evidence>
<evidence type="ECO:0000256" key="3">
    <source>
        <dbReference type="ARBA" id="ARBA00022737"/>
    </source>
</evidence>
<dbReference type="Pfam" id="PF00931">
    <property type="entry name" value="NB-ARC"/>
    <property type="match status" value="1"/>
</dbReference>
<dbReference type="InterPro" id="IPR042197">
    <property type="entry name" value="Apaf_helical"/>
</dbReference>
<dbReference type="PANTHER" id="PTHR33463:SF218">
    <property type="entry name" value="DISEASE RESISTANCE PROTEIN RPS2-LIKE"/>
    <property type="match status" value="1"/>
</dbReference>
<evidence type="ECO:0000259" key="7">
    <source>
        <dbReference type="Pfam" id="PF00931"/>
    </source>
</evidence>
<dbReference type="Gene3D" id="1.10.8.430">
    <property type="entry name" value="Helical domain of apoptotic protease-activating factors"/>
    <property type="match status" value="1"/>
</dbReference>
<dbReference type="SUPFAM" id="SSF52058">
    <property type="entry name" value="L domain-like"/>
    <property type="match status" value="1"/>
</dbReference>
<dbReference type="GO" id="GO:0051707">
    <property type="term" value="P:response to other organism"/>
    <property type="evidence" value="ECO:0007669"/>
    <property type="project" value="UniProtKB-ARBA"/>
</dbReference>
<keyword evidence="3" id="KW-0677">Repeat</keyword>
<dbReference type="GO" id="GO:0006952">
    <property type="term" value="P:defense response"/>
    <property type="evidence" value="ECO:0007669"/>
    <property type="project" value="UniProtKB-KW"/>
</dbReference>
<organism evidence="10 11">
    <name type="scientific">Helianthus annuus</name>
    <name type="common">Common sunflower</name>
    <dbReference type="NCBI Taxonomy" id="4232"/>
    <lineage>
        <taxon>Eukaryota</taxon>
        <taxon>Viridiplantae</taxon>
        <taxon>Streptophyta</taxon>
        <taxon>Embryophyta</taxon>
        <taxon>Tracheophyta</taxon>
        <taxon>Spermatophyta</taxon>
        <taxon>Magnoliopsida</taxon>
        <taxon>eudicotyledons</taxon>
        <taxon>Gunneridae</taxon>
        <taxon>Pentapetalae</taxon>
        <taxon>asterids</taxon>
        <taxon>campanulids</taxon>
        <taxon>Asterales</taxon>
        <taxon>Asteraceae</taxon>
        <taxon>Asteroideae</taxon>
        <taxon>Heliantheae alliance</taxon>
        <taxon>Heliantheae</taxon>
        <taxon>Helianthus</taxon>
    </lineage>
</organism>
<evidence type="ECO:0000256" key="2">
    <source>
        <dbReference type="ARBA" id="ARBA00022614"/>
    </source>
</evidence>
<dbReference type="InterPro" id="IPR001611">
    <property type="entry name" value="Leu-rich_rpt"/>
</dbReference>
<dbReference type="Proteomes" id="UP000215914">
    <property type="component" value="Chromosome 11"/>
</dbReference>
<dbReference type="EMBL" id="CM007900">
    <property type="protein sequence ID" value="OTG07673.1"/>
    <property type="molecule type" value="Genomic_DNA"/>
</dbReference>
<dbReference type="Pfam" id="PF23598">
    <property type="entry name" value="LRR_14"/>
    <property type="match status" value="1"/>
</dbReference>
<keyword evidence="4" id="KW-0611">Plant defense</keyword>
<keyword evidence="6" id="KW-0175">Coiled coil</keyword>
<reference evidence="9 11" key="1">
    <citation type="journal article" date="2017" name="Nature">
        <title>The sunflower genome provides insights into oil metabolism, flowering and Asterid evolution.</title>
        <authorList>
            <person name="Badouin H."/>
            <person name="Gouzy J."/>
            <person name="Grassa C.J."/>
            <person name="Murat F."/>
            <person name="Staton S.E."/>
            <person name="Cottret L."/>
            <person name="Lelandais-Briere C."/>
            <person name="Owens G.L."/>
            <person name="Carrere S."/>
            <person name="Mayjonade B."/>
            <person name="Legrand L."/>
            <person name="Gill N."/>
            <person name="Kane N.C."/>
            <person name="Bowers J.E."/>
            <person name="Hubner S."/>
            <person name="Bellec A."/>
            <person name="Berard A."/>
            <person name="Berges H."/>
            <person name="Blanchet N."/>
            <person name="Boniface M.C."/>
            <person name="Brunel D."/>
            <person name="Catrice O."/>
            <person name="Chaidir N."/>
            <person name="Claudel C."/>
            <person name="Donnadieu C."/>
            <person name="Faraut T."/>
            <person name="Fievet G."/>
            <person name="Helmstetter N."/>
            <person name="King M."/>
            <person name="Knapp S.J."/>
            <person name="Lai Z."/>
            <person name="Le Paslier M.C."/>
            <person name="Lippi Y."/>
            <person name="Lorenzon L."/>
            <person name="Mandel J.R."/>
            <person name="Marage G."/>
            <person name="Marchand G."/>
            <person name="Marquand E."/>
            <person name="Bret-Mestries E."/>
            <person name="Morien E."/>
            <person name="Nambeesan S."/>
            <person name="Nguyen T."/>
            <person name="Pegot-Espagnet P."/>
            <person name="Pouilly N."/>
            <person name="Raftis F."/>
            <person name="Sallet E."/>
            <person name="Schiex T."/>
            <person name="Thomas J."/>
            <person name="Vandecasteele C."/>
            <person name="Vares D."/>
            <person name="Vear F."/>
            <person name="Vautrin S."/>
            <person name="Crespi M."/>
            <person name="Mangin B."/>
            <person name="Burke J.M."/>
            <person name="Salse J."/>
            <person name="Munos S."/>
            <person name="Vincourt P."/>
            <person name="Rieseberg L.H."/>
            <person name="Langlade N.B."/>
        </authorList>
    </citation>
    <scope>NUCLEOTIDE SEQUENCE [LARGE SCALE GENOMIC DNA]</scope>
    <source>
        <strain evidence="11">cv. SF193</strain>
        <tissue evidence="9">Leaves</tissue>
    </source>
</reference>
<keyword evidence="2" id="KW-0433">Leucine-rich repeat</keyword>
<dbReference type="InterPro" id="IPR036388">
    <property type="entry name" value="WH-like_DNA-bd_sf"/>
</dbReference>
<dbReference type="Gene3D" id="3.80.10.10">
    <property type="entry name" value="Ribonuclease Inhibitor"/>
    <property type="match status" value="1"/>
</dbReference>
<evidence type="ECO:0000256" key="4">
    <source>
        <dbReference type="ARBA" id="ARBA00022821"/>
    </source>
</evidence>
<comment type="similarity">
    <text evidence="1">Belongs to the disease resistance NB-LRR family.</text>
</comment>
<feature type="coiled-coil region" evidence="6">
    <location>
        <begin position="23"/>
        <end position="57"/>
    </location>
</feature>
<dbReference type="InterPro" id="IPR032675">
    <property type="entry name" value="LRR_dom_sf"/>
</dbReference>
<dbReference type="InterPro" id="IPR003591">
    <property type="entry name" value="Leu-rich_rpt_typical-subtyp"/>
</dbReference>
<feature type="domain" description="NB-ARC" evidence="7">
    <location>
        <begin position="143"/>
        <end position="304"/>
    </location>
</feature>
<evidence type="ECO:0000259" key="8">
    <source>
        <dbReference type="Pfam" id="PF23598"/>
    </source>
</evidence>
<dbReference type="PANTHER" id="PTHR33463">
    <property type="entry name" value="NB-ARC DOMAIN-CONTAINING PROTEIN-RELATED"/>
    <property type="match status" value="1"/>
</dbReference>
<keyword evidence="9" id="KW-0378">Hydrolase</keyword>
<dbReference type="EMBL" id="MNCJ02000326">
    <property type="protein sequence ID" value="KAF5781077.1"/>
    <property type="molecule type" value="Genomic_DNA"/>
</dbReference>
<dbReference type="InterPro" id="IPR002182">
    <property type="entry name" value="NB-ARC"/>
</dbReference>
<protein>
    <submittedName>
        <fullName evidence="9">P-loop containing nucleoside triphosphate hydrolase, leucine-rich repeat domain superfamily</fullName>
    </submittedName>
    <submittedName>
        <fullName evidence="10">Putative NB-ARC domain-containing disease resistance protein</fullName>
    </submittedName>
</protein>
<evidence type="ECO:0000313" key="9">
    <source>
        <dbReference type="EMBL" id="KAF5781077.1"/>
    </source>
</evidence>
<dbReference type="GO" id="GO:0016787">
    <property type="term" value="F:hydrolase activity"/>
    <property type="evidence" value="ECO:0007669"/>
    <property type="project" value="UniProtKB-KW"/>
</dbReference>
<accession>A0A251TA86</accession>
<dbReference type="FunFam" id="3.40.50.300:FF:001091">
    <property type="entry name" value="Probable disease resistance protein At1g61300"/>
    <property type="match status" value="1"/>
</dbReference>
<dbReference type="InterPro" id="IPR027417">
    <property type="entry name" value="P-loop_NTPase"/>
</dbReference>
<dbReference type="PROSITE" id="PS51450">
    <property type="entry name" value="LRR"/>
    <property type="match status" value="3"/>
</dbReference>
<dbReference type="Gene3D" id="1.10.10.10">
    <property type="entry name" value="Winged helix-like DNA-binding domain superfamily/Winged helix DNA-binding domain"/>
    <property type="match status" value="1"/>
</dbReference>
<sequence>MDVVVVDGAKTVFEFICSRIKALSKYEENINELREEIANLTEKKMAIEEDITLARLEGKSPQPQVNEWLLKVSRAEDDVRQLLEMADANAVGKGSKMMQCWTVAKKLNLVKELNSTHCEKRSPIKSVVEMAVPPLVGQGAASDMKQLLEILNRDDIRRIAVWGKGGIGKTALVKNLSNELYFSYPNLFDTVIWVQVSRSLDLSMIQSQIAKRVHLKVEAGDTTHSLASRILQGLKLRRKTLLILDDVWEKIDLDAVGVPSRDPCCKILLTTRSRDVCRHMEVDVFFQLKLMSEEDAWNLFVHSAGPVFDLNGIESPTKKIVAAFSGLPLAIKTLANSLRDRPHMELWQNMYLRYRCSSPLFKNIMKEIFGTLATSYHSLPSKILKQCFLFCSLYPASCSIDVGELIQCWVSDGLIIENLTVEETFNYGLALIECLKDSCLLDQDSEGTVKMHGIFRDLAIILSQSQELSYGFHTQSGLPFYQMPNESSRRVSFIRCRIKKLPEFPVYSQLTVLFLQGNPIQKIPNDFFHNLISLRVLNLSETRITSLPPSFLCLRELRSLFLRNCSIEKLPSLTSLGKLLVLDLSSTRIKALPNGFGSLRSLRELNLSCTPFLNKIVAGSISGLSRLETLDMSFSSYNWNPKTTSDQKAKFDELLSLEHLSILRIRLNSVKCLESASFLLKKLTRFNIQISPWSHDSNNHIAKHNEKRLVLRGVDLLQEDLRDLLHNTSSLDVLTCVGMTRRHLLSLSSLISLTISNCDDITRLISKERSSKEMLPNLQHLVLDHLQNLETIVDEIIPRGQCLRNLTTIQVLDCPKLKGAL</sequence>
<dbReference type="OMA" id="KWIEDVC"/>
<feature type="domain" description="Disease resistance R13L4/SHOC-2-like LRR" evidence="8">
    <location>
        <begin position="489"/>
        <end position="696"/>
    </location>
</feature>
<evidence type="ECO:0000256" key="5">
    <source>
        <dbReference type="ARBA" id="ARBA00022840"/>
    </source>
</evidence>
<keyword evidence="5" id="KW-0547">Nucleotide-binding</keyword>
<dbReference type="STRING" id="4232.A0A251TA86"/>
<name>A0A251TA86_HELAN</name>
<dbReference type="InParanoid" id="A0A251TA86"/>
<dbReference type="PRINTS" id="PR00364">
    <property type="entry name" value="DISEASERSIST"/>
</dbReference>
<dbReference type="GO" id="GO:0005524">
    <property type="term" value="F:ATP binding"/>
    <property type="evidence" value="ECO:0007669"/>
    <property type="project" value="UniProtKB-KW"/>
</dbReference>
<dbReference type="AlphaFoldDB" id="A0A251TA86"/>
<keyword evidence="11" id="KW-1185">Reference proteome</keyword>
<proteinExistence type="inferred from homology"/>
<reference evidence="10" key="2">
    <citation type="submission" date="2017-02" db="EMBL/GenBank/DDBJ databases">
        <title>Sunflower complete genome.</title>
        <authorList>
            <person name="Langlade N."/>
            <person name="Munos S."/>
        </authorList>
    </citation>
    <scope>NUCLEOTIDE SEQUENCE [LARGE SCALE GENOMIC DNA]</scope>
    <source>
        <tissue evidence="10">Leaves</tissue>
    </source>
</reference>
<dbReference type="Gramene" id="mRNA:HanXRQr2_Chr11g0479251">
    <property type="protein sequence ID" value="mRNA:HanXRQr2_Chr11g0479251"/>
    <property type="gene ID" value="HanXRQr2_Chr11g0479251"/>
</dbReference>
<dbReference type="GO" id="GO:0043531">
    <property type="term" value="F:ADP binding"/>
    <property type="evidence" value="ECO:0007669"/>
    <property type="project" value="InterPro"/>
</dbReference>
<gene>
    <name evidence="10" type="ORF">HannXRQ_Chr11g0333091</name>
    <name evidence="9" type="ORF">HanXRQr2_Chr11g0479251</name>
</gene>
<dbReference type="InterPro" id="IPR055414">
    <property type="entry name" value="LRR_R13L4/SHOC2-like"/>
</dbReference>
<reference evidence="9" key="3">
    <citation type="submission" date="2020-06" db="EMBL/GenBank/DDBJ databases">
        <title>Helianthus annuus Genome sequencing and assembly Release 2.</title>
        <authorList>
            <person name="Gouzy J."/>
            <person name="Langlade N."/>
            <person name="Munos S."/>
        </authorList>
    </citation>
    <scope>NUCLEOTIDE SEQUENCE</scope>
    <source>
        <tissue evidence="9">Leaves</tissue>
    </source>
</reference>
<dbReference type="SUPFAM" id="SSF52540">
    <property type="entry name" value="P-loop containing nucleoside triphosphate hydrolases"/>
    <property type="match status" value="1"/>
</dbReference>
<keyword evidence="5" id="KW-0067">ATP-binding</keyword>
<dbReference type="InterPro" id="IPR050905">
    <property type="entry name" value="Plant_NBS-LRR"/>
</dbReference>
<evidence type="ECO:0000313" key="11">
    <source>
        <dbReference type="Proteomes" id="UP000215914"/>
    </source>
</evidence>
<evidence type="ECO:0000256" key="6">
    <source>
        <dbReference type="SAM" id="Coils"/>
    </source>
</evidence>
<dbReference type="Gene3D" id="3.40.50.300">
    <property type="entry name" value="P-loop containing nucleotide triphosphate hydrolases"/>
    <property type="match status" value="1"/>
</dbReference>